<dbReference type="EMBL" id="BMWP01000014">
    <property type="protein sequence ID" value="GGW37300.1"/>
    <property type="molecule type" value="Genomic_DNA"/>
</dbReference>
<proteinExistence type="predicted"/>
<feature type="signal peptide" evidence="1">
    <location>
        <begin position="1"/>
        <end position="18"/>
    </location>
</feature>
<keyword evidence="3" id="KW-1185">Reference proteome</keyword>
<evidence type="ECO:0000256" key="1">
    <source>
        <dbReference type="SAM" id="SignalP"/>
    </source>
</evidence>
<reference evidence="2" key="2">
    <citation type="submission" date="2020-09" db="EMBL/GenBank/DDBJ databases">
        <authorList>
            <person name="Sun Q."/>
            <person name="Kim S."/>
        </authorList>
    </citation>
    <scope>NUCLEOTIDE SEQUENCE</scope>
    <source>
        <strain evidence="2">KCTC 12113</strain>
    </source>
</reference>
<name>A0A918IXR3_9FLAO</name>
<dbReference type="AlphaFoldDB" id="A0A918IXR3"/>
<sequence>MKIRVLILLLFTVTPLFSQVTQQSYNLFQAKEWSKDISLFRSKAFLYNDVLGISTKVQKFSVIPLAASSSGELTTLLYQSDELDKEGMVLGFYGSFWNDEGVTYQGYGFKHLERKRVIAFLEKIDIAMEENKDFLKGDSDNNNIYFQFDDMQVLIYHDGGFKLRIFWNTFDSTWENLAYERTKRRFERRIK</sequence>
<accession>A0A918IXR3</accession>
<keyword evidence="1" id="KW-0732">Signal</keyword>
<organism evidence="2 3">
    <name type="scientific">Arenibacter certesii</name>
    <dbReference type="NCBI Taxonomy" id="228955"/>
    <lineage>
        <taxon>Bacteria</taxon>
        <taxon>Pseudomonadati</taxon>
        <taxon>Bacteroidota</taxon>
        <taxon>Flavobacteriia</taxon>
        <taxon>Flavobacteriales</taxon>
        <taxon>Flavobacteriaceae</taxon>
        <taxon>Arenibacter</taxon>
    </lineage>
</organism>
<dbReference type="RefSeq" id="WP_026814805.1">
    <property type="nucleotide sequence ID" value="NZ_BMWP01000014.1"/>
</dbReference>
<evidence type="ECO:0000313" key="3">
    <source>
        <dbReference type="Proteomes" id="UP000634668"/>
    </source>
</evidence>
<evidence type="ECO:0008006" key="4">
    <source>
        <dbReference type="Google" id="ProtNLM"/>
    </source>
</evidence>
<feature type="chain" id="PRO_5037642495" description="DUF4252 domain-containing protein" evidence="1">
    <location>
        <begin position="19"/>
        <end position="191"/>
    </location>
</feature>
<reference evidence="2" key="1">
    <citation type="journal article" date="2014" name="Int. J. Syst. Evol. Microbiol.">
        <title>Complete genome sequence of Corynebacterium casei LMG S-19264T (=DSM 44701T), isolated from a smear-ripened cheese.</title>
        <authorList>
            <consortium name="US DOE Joint Genome Institute (JGI-PGF)"/>
            <person name="Walter F."/>
            <person name="Albersmeier A."/>
            <person name="Kalinowski J."/>
            <person name="Ruckert C."/>
        </authorList>
    </citation>
    <scope>NUCLEOTIDE SEQUENCE</scope>
    <source>
        <strain evidence="2">KCTC 12113</strain>
    </source>
</reference>
<comment type="caution">
    <text evidence="2">The sequence shown here is derived from an EMBL/GenBank/DDBJ whole genome shotgun (WGS) entry which is preliminary data.</text>
</comment>
<evidence type="ECO:0000313" key="2">
    <source>
        <dbReference type="EMBL" id="GGW37300.1"/>
    </source>
</evidence>
<gene>
    <name evidence="2" type="ORF">GCM10007383_22700</name>
</gene>
<dbReference type="Proteomes" id="UP000634668">
    <property type="component" value="Unassembled WGS sequence"/>
</dbReference>
<protein>
    <recommendedName>
        <fullName evidence="4">DUF4252 domain-containing protein</fullName>
    </recommendedName>
</protein>